<dbReference type="Gene3D" id="3.30.565.10">
    <property type="entry name" value="Histidine kinase-like ATPase, C-terminal domain"/>
    <property type="match status" value="1"/>
</dbReference>
<dbReference type="PRINTS" id="PR00344">
    <property type="entry name" value="BCTRLSENSOR"/>
</dbReference>
<dbReference type="PANTHER" id="PTHR43065">
    <property type="entry name" value="SENSOR HISTIDINE KINASE"/>
    <property type="match status" value="1"/>
</dbReference>
<gene>
    <name evidence="7" type="ORF">GCM10009682_44520</name>
</gene>
<organism evidence="7 8">
    <name type="scientific">Luedemannella flava</name>
    <dbReference type="NCBI Taxonomy" id="349316"/>
    <lineage>
        <taxon>Bacteria</taxon>
        <taxon>Bacillati</taxon>
        <taxon>Actinomycetota</taxon>
        <taxon>Actinomycetes</taxon>
        <taxon>Micromonosporales</taxon>
        <taxon>Micromonosporaceae</taxon>
        <taxon>Luedemannella</taxon>
    </lineage>
</organism>
<dbReference type="Pfam" id="PF02518">
    <property type="entry name" value="HATPase_c"/>
    <property type="match status" value="1"/>
</dbReference>
<evidence type="ECO:0000256" key="2">
    <source>
        <dbReference type="ARBA" id="ARBA00012438"/>
    </source>
</evidence>
<keyword evidence="7" id="KW-0067">ATP-binding</keyword>
<accession>A0ABP4YIG5</accession>
<feature type="domain" description="Histidine kinase" evidence="6">
    <location>
        <begin position="298"/>
        <end position="470"/>
    </location>
</feature>
<dbReference type="InterPro" id="IPR036890">
    <property type="entry name" value="HATPase_C_sf"/>
</dbReference>
<keyword evidence="3" id="KW-0418">Kinase</keyword>
<evidence type="ECO:0000256" key="1">
    <source>
        <dbReference type="ARBA" id="ARBA00000085"/>
    </source>
</evidence>
<dbReference type="InterPro" id="IPR018490">
    <property type="entry name" value="cNMP-bd_dom_sf"/>
</dbReference>
<comment type="catalytic activity">
    <reaction evidence="1">
        <text>ATP + protein L-histidine = ADP + protein N-phospho-L-histidine.</text>
        <dbReference type="EC" id="2.7.13.3"/>
    </reaction>
</comment>
<dbReference type="GO" id="GO:0005524">
    <property type="term" value="F:ATP binding"/>
    <property type="evidence" value="ECO:0007669"/>
    <property type="project" value="UniProtKB-KW"/>
</dbReference>
<dbReference type="CDD" id="cd00038">
    <property type="entry name" value="CAP_ED"/>
    <property type="match status" value="1"/>
</dbReference>
<dbReference type="SMART" id="SM00100">
    <property type="entry name" value="cNMP"/>
    <property type="match status" value="1"/>
</dbReference>
<dbReference type="PANTHER" id="PTHR43065:SF48">
    <property type="entry name" value="HISTIDINE KINASE"/>
    <property type="match status" value="1"/>
</dbReference>
<dbReference type="EMBL" id="BAAALT010000157">
    <property type="protein sequence ID" value="GAA1818867.1"/>
    <property type="molecule type" value="Genomic_DNA"/>
</dbReference>
<dbReference type="SUPFAM" id="SSF55874">
    <property type="entry name" value="ATPase domain of HSP90 chaperone/DNA topoisomerase II/histidine kinase"/>
    <property type="match status" value="1"/>
</dbReference>
<dbReference type="Gene3D" id="2.60.120.10">
    <property type="entry name" value="Jelly Rolls"/>
    <property type="match status" value="1"/>
</dbReference>
<dbReference type="EC" id="2.7.13.3" evidence="2"/>
<name>A0ABP4YIG5_9ACTN</name>
<reference evidence="8" key="1">
    <citation type="journal article" date="2019" name="Int. J. Syst. Evol. Microbiol.">
        <title>The Global Catalogue of Microorganisms (GCM) 10K type strain sequencing project: providing services to taxonomists for standard genome sequencing and annotation.</title>
        <authorList>
            <consortium name="The Broad Institute Genomics Platform"/>
            <consortium name="The Broad Institute Genome Sequencing Center for Infectious Disease"/>
            <person name="Wu L."/>
            <person name="Ma J."/>
        </authorList>
    </citation>
    <scope>NUCLEOTIDE SEQUENCE [LARGE SCALE GENOMIC DNA]</scope>
    <source>
        <strain evidence="8">JCM 13250</strain>
    </source>
</reference>
<dbReference type="SMART" id="SM00387">
    <property type="entry name" value="HATPase_c"/>
    <property type="match status" value="1"/>
</dbReference>
<comment type="caution">
    <text evidence="7">The sequence shown here is derived from an EMBL/GenBank/DDBJ whole genome shotgun (WGS) entry which is preliminary data.</text>
</comment>
<dbReference type="InterPro" id="IPR014710">
    <property type="entry name" value="RmlC-like_jellyroll"/>
</dbReference>
<dbReference type="RefSeq" id="WP_344135631.1">
    <property type="nucleotide sequence ID" value="NZ_BAAALT010000157.1"/>
</dbReference>
<evidence type="ECO:0000259" key="6">
    <source>
        <dbReference type="PROSITE" id="PS50109"/>
    </source>
</evidence>
<dbReference type="InterPro" id="IPR004358">
    <property type="entry name" value="Sig_transdc_His_kin-like_C"/>
</dbReference>
<keyword evidence="4" id="KW-0902">Two-component regulatory system</keyword>
<dbReference type="PROSITE" id="PS50042">
    <property type="entry name" value="CNMP_BINDING_3"/>
    <property type="match status" value="1"/>
</dbReference>
<dbReference type="Pfam" id="PF00027">
    <property type="entry name" value="cNMP_binding"/>
    <property type="match status" value="1"/>
</dbReference>
<feature type="domain" description="Cyclic nucleotide-binding" evidence="5">
    <location>
        <begin position="14"/>
        <end position="118"/>
    </location>
</feature>
<dbReference type="Proteomes" id="UP001500218">
    <property type="component" value="Unassembled WGS sequence"/>
</dbReference>
<evidence type="ECO:0000313" key="8">
    <source>
        <dbReference type="Proteomes" id="UP001500218"/>
    </source>
</evidence>
<dbReference type="InterPro" id="IPR005467">
    <property type="entry name" value="His_kinase_dom"/>
</dbReference>
<dbReference type="Gene3D" id="1.10.287.130">
    <property type="match status" value="1"/>
</dbReference>
<evidence type="ECO:0000313" key="7">
    <source>
        <dbReference type="EMBL" id="GAA1818867.1"/>
    </source>
</evidence>
<dbReference type="PROSITE" id="PS50109">
    <property type="entry name" value="HIS_KIN"/>
    <property type="match status" value="1"/>
</dbReference>
<keyword evidence="8" id="KW-1185">Reference proteome</keyword>
<proteinExistence type="predicted"/>
<dbReference type="SUPFAM" id="SSF51206">
    <property type="entry name" value="cAMP-binding domain-like"/>
    <property type="match status" value="1"/>
</dbReference>
<keyword evidence="7" id="KW-0547">Nucleotide-binding</keyword>
<dbReference type="InterPro" id="IPR003594">
    <property type="entry name" value="HATPase_dom"/>
</dbReference>
<evidence type="ECO:0000256" key="3">
    <source>
        <dbReference type="ARBA" id="ARBA00022777"/>
    </source>
</evidence>
<evidence type="ECO:0000259" key="5">
    <source>
        <dbReference type="PROSITE" id="PS50042"/>
    </source>
</evidence>
<dbReference type="InterPro" id="IPR000595">
    <property type="entry name" value="cNMP-bd_dom"/>
</dbReference>
<sequence length="475" mass="51792">MTGISVAELRGLFLFESLDDDQLAWLAEHGRVAEFPAGSHAIAEGQPATSFLVLLDGELAMSRQVRGDEVEISRTGQRGVYAGATQAWLHDAQAVSVYPSSIRAVTDCRFLVLPAAEFGLALRGWFPMAVHLLEGLYHGMRTTDALISQRERLVALGSLSAGLMHELNNPAAATARATSALRERMTHMRHKLAMLADGSIDRTQLRSLVELQETVIARLKNAAELTPMQAADREDELADWLADHGVRDGWDLAPVLTAAGMDLACLDEIDGKVDRSLLEQSIRWLGYTLETEMLMGEIEDASARISSLVGAAKQYSQMDRAAHQWIDVHEGLKSTLAVMRHKLGDGITVVKELDAGLPRIPAYPAELNQVWTNIIDNAAQAMDGRGTLTVRTSHTDTAVLVDIGDTGPGMTDEVRRRIFEPFFTTKPVGQGTGLGLDISYRIVVNRHGGDIAVTSRPGDTHFVVRLPVAEYTSEV</sequence>
<protein>
    <recommendedName>
        <fullName evidence="2">histidine kinase</fullName>
        <ecNumber evidence="2">2.7.13.3</ecNumber>
    </recommendedName>
</protein>
<evidence type="ECO:0000256" key="4">
    <source>
        <dbReference type="ARBA" id="ARBA00023012"/>
    </source>
</evidence>
<keyword evidence="3" id="KW-0808">Transferase</keyword>